<dbReference type="InterPro" id="IPR045669">
    <property type="entry name" value="FHIP_C"/>
</dbReference>
<accession>A0ABR2VU22</accession>
<feature type="domain" description="FHF complex subunit HOOK-interacting protein C-terminal" evidence="2">
    <location>
        <begin position="227"/>
        <end position="347"/>
    </location>
</feature>
<sequence>MFVQYLMNMKPGSIEKRRESTFRISPKSETSNIAERADVMSIDSGTGLLTSIEHKALAPYNIKEVIISNLRSSSPHIIITTLNLLHTMLECHCHHSFDLFEVELVFDLETHDADIGITNSEELEKLRGQAQGLKAVEHIRVMDLYFALISRIDSTYDKEEFVQSYEDYFLDVQHQIEGHQEYHQECALHKTSSRKRREETEGHHRPLLISEKQPSLYFTRHRLNTADPILGILLSLLSQFFAHSCEFNLALTRVLSTLATCPYRCISGWLSFEEHTKFPVDTRNSPASSIQAILCSEADLVENVEVKHKDPSVLSVFHTLTEHVSYYRSKVPNLDQMLNDRREYFLDRSSKEQSIKSSITQLNKPLDDEDEFYESDLLSPTSADAIPITGSFLRHVDTYNSTTSSTQSKEIPPIQVNNISSLVDNIIILNEAMKELTCIIEVRKSLGSDYVSYI</sequence>
<reference evidence="3 4" key="1">
    <citation type="submission" date="2023-04" db="EMBL/GenBank/DDBJ databases">
        <title>Genome of Basidiobolus ranarum AG-B5.</title>
        <authorList>
            <person name="Stajich J.E."/>
            <person name="Carter-House D."/>
            <person name="Gryganskyi A."/>
        </authorList>
    </citation>
    <scope>NUCLEOTIDE SEQUENCE [LARGE SCALE GENOMIC DNA]</scope>
    <source>
        <strain evidence="3 4">AG-B5</strain>
    </source>
</reference>
<organism evidence="3 4">
    <name type="scientific">Basidiobolus ranarum</name>
    <dbReference type="NCBI Taxonomy" id="34480"/>
    <lineage>
        <taxon>Eukaryota</taxon>
        <taxon>Fungi</taxon>
        <taxon>Fungi incertae sedis</taxon>
        <taxon>Zoopagomycota</taxon>
        <taxon>Entomophthoromycotina</taxon>
        <taxon>Basidiobolomycetes</taxon>
        <taxon>Basidiobolales</taxon>
        <taxon>Basidiobolaceae</taxon>
        <taxon>Basidiobolus</taxon>
    </lineage>
</organism>
<evidence type="ECO:0000256" key="1">
    <source>
        <dbReference type="ARBA" id="ARBA00024336"/>
    </source>
</evidence>
<gene>
    <name evidence="3" type="ORF">K7432_011832</name>
</gene>
<comment type="similarity">
    <text evidence="1">Belongs to the FHIP family.</text>
</comment>
<dbReference type="InterPro" id="IPR019384">
    <property type="entry name" value="FHIP"/>
</dbReference>
<dbReference type="EMBL" id="JASJQH010007839">
    <property type="protein sequence ID" value="KAK9701186.1"/>
    <property type="molecule type" value="Genomic_DNA"/>
</dbReference>
<proteinExistence type="inferred from homology"/>
<dbReference type="PANTHER" id="PTHR21705">
    <property type="entry name" value="RAI16 PROTEIN-RELATED"/>
    <property type="match status" value="1"/>
</dbReference>
<protein>
    <recommendedName>
        <fullName evidence="2">FHF complex subunit HOOK-interacting protein C-terminal domain-containing protein</fullName>
    </recommendedName>
</protein>
<name>A0ABR2VU22_9FUNG</name>
<dbReference type="Pfam" id="PF19314">
    <property type="entry name" value="DUF5917"/>
    <property type="match status" value="1"/>
</dbReference>
<keyword evidence="4" id="KW-1185">Reference proteome</keyword>
<dbReference type="PANTHER" id="PTHR21705:SF11">
    <property type="entry name" value="FHIP FAMILY PROTEIN CG3558"/>
    <property type="match status" value="1"/>
</dbReference>
<evidence type="ECO:0000313" key="3">
    <source>
        <dbReference type="EMBL" id="KAK9701186.1"/>
    </source>
</evidence>
<evidence type="ECO:0000259" key="2">
    <source>
        <dbReference type="Pfam" id="PF19314"/>
    </source>
</evidence>
<dbReference type="Proteomes" id="UP001479436">
    <property type="component" value="Unassembled WGS sequence"/>
</dbReference>
<comment type="caution">
    <text evidence="3">The sequence shown here is derived from an EMBL/GenBank/DDBJ whole genome shotgun (WGS) entry which is preliminary data.</text>
</comment>
<evidence type="ECO:0000313" key="4">
    <source>
        <dbReference type="Proteomes" id="UP001479436"/>
    </source>
</evidence>